<organism evidence="2 3">
    <name type="scientific">Suillus discolor</name>
    <dbReference type="NCBI Taxonomy" id="1912936"/>
    <lineage>
        <taxon>Eukaryota</taxon>
        <taxon>Fungi</taxon>
        <taxon>Dikarya</taxon>
        <taxon>Basidiomycota</taxon>
        <taxon>Agaricomycotina</taxon>
        <taxon>Agaricomycetes</taxon>
        <taxon>Agaricomycetidae</taxon>
        <taxon>Boletales</taxon>
        <taxon>Suillineae</taxon>
        <taxon>Suillaceae</taxon>
        <taxon>Suillus</taxon>
    </lineage>
</organism>
<feature type="region of interest" description="Disordered" evidence="1">
    <location>
        <begin position="1"/>
        <end position="32"/>
    </location>
</feature>
<dbReference type="RefSeq" id="XP_041295402.1">
    <property type="nucleotide sequence ID" value="XM_041441197.1"/>
</dbReference>
<comment type="caution">
    <text evidence="2">The sequence shown here is derived from an EMBL/GenBank/DDBJ whole genome shotgun (WGS) entry which is preliminary data.</text>
</comment>
<dbReference type="GeneID" id="64703456"/>
<proteinExistence type="predicted"/>
<feature type="region of interest" description="Disordered" evidence="1">
    <location>
        <begin position="379"/>
        <end position="409"/>
    </location>
</feature>
<feature type="region of interest" description="Disordered" evidence="1">
    <location>
        <begin position="247"/>
        <end position="273"/>
    </location>
</feature>
<gene>
    <name evidence="2" type="ORF">F5147DRAFT_771144</name>
</gene>
<feature type="compositionally biased region" description="Basic and acidic residues" evidence="1">
    <location>
        <begin position="398"/>
        <end position="409"/>
    </location>
</feature>
<sequence length="409" mass="45247">MPAYTPPAETNSPLSPLTSRDPTPVDDETGPTKTPLYHCLQAYVSSPGALTAEVCDSVPFANNPRPMSIQMGDKAEYWADKDGDLLVFKFPAILNVNGMYTRIGPYFGMPDSGLDVGVIRKARAHFELHFLSPEDEESDQYPEEVLTMSARFFDLLSALITDVEDARNAGVPDSARAIVSPFMRAYSRTEEDFYVLLVQSDLLFRDLPSEQQASSIVPRVKREDIGKSGVLISPSKAKAAKRLAMMEQGPSGSGGNGRNGGQSSGNPGAPDVLRIRDLHDPLARYAGLGPLRETKVEVPEVRNGHGVLIHPRDYAEKLAGAHFVEVEVYIKLWSIPAKLKKDVNMSDRDRFGSRNYQMILRRMQLLPCEAYLKPKILDPKGKRKASEDAEDQSPAKKNAFEKDAFVMFD</sequence>
<dbReference type="AlphaFoldDB" id="A0A9P7FCZ3"/>
<feature type="compositionally biased region" description="Polar residues" evidence="1">
    <location>
        <begin position="8"/>
        <end position="21"/>
    </location>
</feature>
<reference evidence="2" key="1">
    <citation type="journal article" date="2020" name="New Phytol.">
        <title>Comparative genomics reveals dynamic genome evolution in host specialist ectomycorrhizal fungi.</title>
        <authorList>
            <person name="Lofgren L.A."/>
            <person name="Nguyen N.H."/>
            <person name="Vilgalys R."/>
            <person name="Ruytinx J."/>
            <person name="Liao H.L."/>
            <person name="Branco S."/>
            <person name="Kuo A."/>
            <person name="LaButti K."/>
            <person name="Lipzen A."/>
            <person name="Andreopoulos W."/>
            <person name="Pangilinan J."/>
            <person name="Riley R."/>
            <person name="Hundley H."/>
            <person name="Na H."/>
            <person name="Barry K."/>
            <person name="Grigoriev I.V."/>
            <person name="Stajich J.E."/>
            <person name="Kennedy P.G."/>
        </authorList>
    </citation>
    <scope>NUCLEOTIDE SEQUENCE</scope>
    <source>
        <strain evidence="2">FC423</strain>
    </source>
</reference>
<keyword evidence="3" id="KW-1185">Reference proteome</keyword>
<protein>
    <submittedName>
        <fullName evidence="2">Uncharacterized protein</fullName>
    </submittedName>
</protein>
<name>A0A9P7FCZ3_9AGAM</name>
<dbReference type="Proteomes" id="UP000823399">
    <property type="component" value="Unassembled WGS sequence"/>
</dbReference>
<evidence type="ECO:0000313" key="3">
    <source>
        <dbReference type="Proteomes" id="UP000823399"/>
    </source>
</evidence>
<evidence type="ECO:0000313" key="2">
    <source>
        <dbReference type="EMBL" id="KAG2112603.1"/>
    </source>
</evidence>
<accession>A0A9P7FCZ3</accession>
<dbReference type="OrthoDB" id="3266728at2759"/>
<evidence type="ECO:0000256" key="1">
    <source>
        <dbReference type="SAM" id="MobiDB-lite"/>
    </source>
</evidence>
<feature type="compositionally biased region" description="Gly residues" evidence="1">
    <location>
        <begin position="251"/>
        <end position="263"/>
    </location>
</feature>
<dbReference type="EMBL" id="JABBWM010000014">
    <property type="protein sequence ID" value="KAG2112603.1"/>
    <property type="molecule type" value="Genomic_DNA"/>
</dbReference>